<evidence type="ECO:0000313" key="2">
    <source>
        <dbReference type="Proteomes" id="UP000814128"/>
    </source>
</evidence>
<sequence length="533" mass="55294">MSLFGSTNNINQPSGSLFNPNISALNQPATNGLFGSANTSTNQPPSTGLFGSTNTTINQPAAGGLFGTSGTSSPQGATSGLFGSTSTPTNQPATGGGLFGSANTAALQPATGGLFGPTNNTSSQPATGGLFGSTTSTAQPAAGGGLFGPANTTQSGPFSVSANRTTSGGLFGSNAATAPAGGASLFGGAGASTSGGGLFGSANTVTAPAGTPSLFITLRTLLTMLAAAPSMFGSSKPTAGGGLLAPKSSVIPMQQQADAQAQFVQLSGRIERIVAAWNPDSPQNRFQHYFYNLVGPSQVPMYGRPANAHDEALWQRALMENPDPSCLVPVLATSFDDLQKRVEAQAQQATLQQERTAETRKRIAALSDAHALKNAPRLAQAVATQARLAARLRAVAQHLHLLIPTLRSTPLSQEEEELRIRLQEIESVLRSGTLVGKMNELWARANALRSAGVGSADRERMRWTVVDEEGLKQLVQILKDQHAGLEHVTKILRKGQKDLNRVIYGEEEAPTEKKPGAELLESVSQSLKGSTIR</sequence>
<gene>
    <name evidence="1" type="ORF">K488DRAFT_62368</name>
</gene>
<evidence type="ECO:0000313" key="1">
    <source>
        <dbReference type="EMBL" id="KAI0027198.1"/>
    </source>
</evidence>
<keyword evidence="2" id="KW-1185">Reference proteome</keyword>
<dbReference type="Proteomes" id="UP000814128">
    <property type="component" value="Unassembled WGS sequence"/>
</dbReference>
<name>A0ACB8Q6H5_9AGAM</name>
<dbReference type="EMBL" id="MU273968">
    <property type="protein sequence ID" value="KAI0027198.1"/>
    <property type="molecule type" value="Genomic_DNA"/>
</dbReference>
<reference evidence="1" key="1">
    <citation type="submission" date="2021-02" db="EMBL/GenBank/DDBJ databases">
        <authorList>
            <consortium name="DOE Joint Genome Institute"/>
            <person name="Ahrendt S."/>
            <person name="Looney B.P."/>
            <person name="Miyauchi S."/>
            <person name="Morin E."/>
            <person name="Drula E."/>
            <person name="Courty P.E."/>
            <person name="Chicoki N."/>
            <person name="Fauchery L."/>
            <person name="Kohler A."/>
            <person name="Kuo A."/>
            <person name="Labutti K."/>
            <person name="Pangilinan J."/>
            <person name="Lipzen A."/>
            <person name="Riley R."/>
            <person name="Andreopoulos W."/>
            <person name="He G."/>
            <person name="Johnson J."/>
            <person name="Barry K.W."/>
            <person name="Grigoriev I.V."/>
            <person name="Nagy L."/>
            <person name="Hibbett D."/>
            <person name="Henrissat B."/>
            <person name="Matheny P.B."/>
            <person name="Labbe J."/>
            <person name="Martin F."/>
        </authorList>
    </citation>
    <scope>NUCLEOTIDE SEQUENCE</scope>
    <source>
        <strain evidence="1">EC-137</strain>
    </source>
</reference>
<organism evidence="1 2">
    <name type="scientific">Vararia minispora EC-137</name>
    <dbReference type="NCBI Taxonomy" id="1314806"/>
    <lineage>
        <taxon>Eukaryota</taxon>
        <taxon>Fungi</taxon>
        <taxon>Dikarya</taxon>
        <taxon>Basidiomycota</taxon>
        <taxon>Agaricomycotina</taxon>
        <taxon>Agaricomycetes</taxon>
        <taxon>Russulales</taxon>
        <taxon>Lachnocladiaceae</taxon>
        <taxon>Vararia</taxon>
    </lineage>
</organism>
<protein>
    <submittedName>
        <fullName evidence="1">Nucleoporin complex subunit 54-domain-containing protein</fullName>
    </submittedName>
</protein>
<reference evidence="1" key="2">
    <citation type="journal article" date="2022" name="New Phytol.">
        <title>Evolutionary transition to the ectomycorrhizal habit in the genomes of a hyperdiverse lineage of mushroom-forming fungi.</title>
        <authorList>
            <person name="Looney B."/>
            <person name="Miyauchi S."/>
            <person name="Morin E."/>
            <person name="Drula E."/>
            <person name="Courty P.E."/>
            <person name="Kohler A."/>
            <person name="Kuo A."/>
            <person name="LaButti K."/>
            <person name="Pangilinan J."/>
            <person name="Lipzen A."/>
            <person name="Riley R."/>
            <person name="Andreopoulos W."/>
            <person name="He G."/>
            <person name="Johnson J."/>
            <person name="Nolan M."/>
            <person name="Tritt A."/>
            <person name="Barry K.W."/>
            <person name="Grigoriev I.V."/>
            <person name="Nagy L.G."/>
            <person name="Hibbett D."/>
            <person name="Henrissat B."/>
            <person name="Matheny P.B."/>
            <person name="Labbe J."/>
            <person name="Martin F.M."/>
        </authorList>
    </citation>
    <scope>NUCLEOTIDE SEQUENCE</scope>
    <source>
        <strain evidence="1">EC-137</strain>
    </source>
</reference>
<accession>A0ACB8Q6H5</accession>
<proteinExistence type="predicted"/>
<comment type="caution">
    <text evidence="1">The sequence shown here is derived from an EMBL/GenBank/DDBJ whole genome shotgun (WGS) entry which is preliminary data.</text>
</comment>